<dbReference type="Proteomes" id="UP000222168">
    <property type="component" value="Unassembled WGS sequence"/>
</dbReference>
<name>A0A2D0KCP9_9GAMM</name>
<accession>A0A2D0KCP9</accession>
<protein>
    <submittedName>
        <fullName evidence="1">Uncharacterized protein</fullName>
    </submittedName>
</protein>
<comment type="caution">
    <text evidence="1">The sequence shown here is derived from an EMBL/GenBank/DDBJ whole genome shotgun (WGS) entry which is preliminary data.</text>
</comment>
<organism evidence="1 2">
    <name type="scientific">Xenorhabdus ishibashii</name>
    <dbReference type="NCBI Taxonomy" id="1034471"/>
    <lineage>
        <taxon>Bacteria</taxon>
        <taxon>Pseudomonadati</taxon>
        <taxon>Pseudomonadota</taxon>
        <taxon>Gammaproteobacteria</taxon>
        <taxon>Enterobacterales</taxon>
        <taxon>Morganellaceae</taxon>
        <taxon>Xenorhabdus</taxon>
    </lineage>
</organism>
<evidence type="ECO:0000313" key="1">
    <source>
        <dbReference type="EMBL" id="PHM61218.1"/>
    </source>
</evidence>
<proteinExistence type="predicted"/>
<keyword evidence="2" id="KW-1185">Reference proteome</keyword>
<dbReference type="RefSeq" id="WP_099116412.1">
    <property type="nucleotide sequence ID" value="NZ_NJAK01000001.1"/>
</dbReference>
<dbReference type="AlphaFoldDB" id="A0A2D0KCP9"/>
<sequence length="64" mass="7624">MSIVFDDFYEAIEDARHKKEKYNRDYNIIQSKDRAIVVGEIMQGVRIMFSTANDRYHTVLPEVR</sequence>
<dbReference type="EMBL" id="NJAK01000001">
    <property type="protein sequence ID" value="PHM61218.1"/>
    <property type="molecule type" value="Genomic_DNA"/>
</dbReference>
<gene>
    <name evidence="1" type="ORF">Xish_00340</name>
</gene>
<evidence type="ECO:0000313" key="2">
    <source>
        <dbReference type="Proteomes" id="UP000222168"/>
    </source>
</evidence>
<dbReference type="OrthoDB" id="6445733at2"/>
<reference evidence="1 2" key="1">
    <citation type="journal article" date="2017" name="Nat. Microbiol.">
        <title>Natural product diversity associated with the nematode symbionts Photorhabdus and Xenorhabdus.</title>
        <authorList>
            <person name="Tobias N.J."/>
            <person name="Wolff H."/>
            <person name="Djahanschiri B."/>
            <person name="Grundmann F."/>
            <person name="Kronenwerth M."/>
            <person name="Shi Y.M."/>
            <person name="Simonyi S."/>
            <person name="Grun P."/>
            <person name="Shapiro-Ilan D."/>
            <person name="Pidot S.J."/>
            <person name="Stinear T.P."/>
            <person name="Ebersberger I."/>
            <person name="Bode H.B."/>
        </authorList>
    </citation>
    <scope>NUCLEOTIDE SEQUENCE [LARGE SCALE GENOMIC DNA]</scope>
    <source>
        <strain evidence="1 2">DSM 22670</strain>
    </source>
</reference>